<feature type="region of interest" description="Disordered" evidence="2">
    <location>
        <begin position="318"/>
        <end position="484"/>
    </location>
</feature>
<feature type="region of interest" description="Disordered" evidence="2">
    <location>
        <begin position="914"/>
        <end position="963"/>
    </location>
</feature>
<keyword evidence="4" id="KW-1185">Reference proteome</keyword>
<reference evidence="3 4" key="1">
    <citation type="submission" date="2016-03" db="EMBL/GenBank/DDBJ databases">
        <title>Whole genome sequencing of Grifola frondosa 9006-11.</title>
        <authorList>
            <person name="Min B."/>
            <person name="Park H."/>
            <person name="Kim J.-G."/>
            <person name="Cho H."/>
            <person name="Oh Y.-L."/>
            <person name="Kong W.-S."/>
            <person name="Choi I.-G."/>
        </authorList>
    </citation>
    <scope>NUCLEOTIDE SEQUENCE [LARGE SCALE GENOMIC DNA]</scope>
    <source>
        <strain evidence="3 4">9006-11</strain>
    </source>
</reference>
<evidence type="ECO:0000256" key="1">
    <source>
        <dbReference type="SAM" id="Coils"/>
    </source>
</evidence>
<accession>A0A1C7M1N5</accession>
<dbReference type="STRING" id="5627.A0A1C7M1N5"/>
<feature type="compositionally biased region" description="Polar residues" evidence="2">
    <location>
        <begin position="462"/>
        <end position="477"/>
    </location>
</feature>
<dbReference type="Proteomes" id="UP000092993">
    <property type="component" value="Unassembled WGS sequence"/>
</dbReference>
<name>A0A1C7M1N5_GRIFR</name>
<comment type="caution">
    <text evidence="3">The sequence shown here is derived from an EMBL/GenBank/DDBJ whole genome shotgun (WGS) entry which is preliminary data.</text>
</comment>
<keyword evidence="1" id="KW-0175">Coiled coil</keyword>
<feature type="compositionally biased region" description="Pro residues" evidence="2">
    <location>
        <begin position="364"/>
        <end position="373"/>
    </location>
</feature>
<evidence type="ECO:0008006" key="5">
    <source>
        <dbReference type="Google" id="ProtNLM"/>
    </source>
</evidence>
<evidence type="ECO:0000313" key="3">
    <source>
        <dbReference type="EMBL" id="OBZ70805.1"/>
    </source>
</evidence>
<evidence type="ECO:0000313" key="4">
    <source>
        <dbReference type="Proteomes" id="UP000092993"/>
    </source>
</evidence>
<feature type="coiled-coil region" evidence="1">
    <location>
        <begin position="872"/>
        <end position="899"/>
    </location>
</feature>
<protein>
    <recommendedName>
        <fullName evidence="5">PH domain-containing protein</fullName>
    </recommendedName>
</protein>
<dbReference type="EMBL" id="LUGG01000013">
    <property type="protein sequence ID" value="OBZ70805.1"/>
    <property type="molecule type" value="Genomic_DNA"/>
</dbReference>
<evidence type="ECO:0000256" key="2">
    <source>
        <dbReference type="SAM" id="MobiDB-lite"/>
    </source>
</evidence>
<dbReference type="AlphaFoldDB" id="A0A1C7M1N5"/>
<feature type="region of interest" description="Disordered" evidence="2">
    <location>
        <begin position="50"/>
        <end position="86"/>
    </location>
</feature>
<organism evidence="3 4">
    <name type="scientific">Grifola frondosa</name>
    <name type="common">Maitake</name>
    <name type="synonym">Polyporus frondosus</name>
    <dbReference type="NCBI Taxonomy" id="5627"/>
    <lineage>
        <taxon>Eukaryota</taxon>
        <taxon>Fungi</taxon>
        <taxon>Dikarya</taxon>
        <taxon>Basidiomycota</taxon>
        <taxon>Agaricomycotina</taxon>
        <taxon>Agaricomycetes</taxon>
        <taxon>Polyporales</taxon>
        <taxon>Grifolaceae</taxon>
        <taxon>Grifola</taxon>
    </lineage>
</organism>
<dbReference type="OMA" id="GWVSAIW"/>
<gene>
    <name evidence="3" type="ORF">A0H81_09064</name>
</gene>
<proteinExistence type="predicted"/>
<feature type="compositionally biased region" description="Polar residues" evidence="2">
    <location>
        <begin position="432"/>
        <end position="445"/>
    </location>
</feature>
<sequence>MRESRDEGGSLSSLSDEILTAHTSRSLYIMLQNPVLSLVAGRTKELIGRYESMDTSAKPAAGKRTPSRRNPPTASFALEKKDKSRSPIRQSFRNLISVFKKNKSSGKDHSQQLAVPGTKYRSNDVIDIRTQNLALPQLPRVDICSVKPDKALCITPISLHSGQAGPLLYLSRPLSPNVLPVWTSCTAQLHSTHIIVTWHSAHGNPSTYVVPFTACTDVRSLALTDLDATERSLLPDRPELRVFEMLFEGRAREKFAADSVTERASWVSAIWDGVLQAQEDRIRTPSVIGIEGAIESPFSVASPVGPPHSLAHSRLSVKTDIPSPTSSSIDRALPAIPIETRTPSPSSSARFALRDSAPTRPSLSPLPKPPVTPTPTRSSFQTPPRPSTPARSQSPSIRNLDQRSVVRQRLAQIEGNGSGESPPTGSPRPRRQNSTASSMGRSILNSYGGPDPASPLSVDSGRLTSDAGTPRTRTNRWANEIRTSGLHLSVPAPRKQLDDGDRSARIDIKENMAKQPIILEEDSHHGTAFSHIQSMPFVASDCPTSREVVVDTAIHEMLDSIDHTVKAVEGRSVRDGAAIDYVRATVTTILEELHRQSAVQGSAGGVDPSEVMQKLEGIQAEFKSDLPGLVKRIEDLVHRERDSSGAPTTEQSSSVLHAKLDNLVELCQGLRGNNVGDNPSAASTGHSEEISEVLDLLKDAQVQRSTQSEQQTDSVRYLNELNSWLEAFVNHGTSQIDGMAAGIQQLCRELGPIPELQDPPEEGGATPAESLLTHIRRLLVENRSREEGNATLQASVNGLVAAVQEDLRRNAEARNMLIGCRLIDRQRQDQERMLRSLATELSNDIRGERLRFVEAMKEATAINVQIHVEEFKKELTREVLIMTQEVGRLQRERQGLEQQIADLFAFYAKQKQAGKLLQPSGDPPPNRSSRQPTPLTPGATLPSMRRRPLPSPTPRLGSAQMSR</sequence>
<dbReference type="OrthoDB" id="2261329at2759"/>
<feature type="compositionally biased region" description="Polar residues" evidence="2">
    <location>
        <begin position="389"/>
        <end position="399"/>
    </location>
</feature>